<evidence type="ECO:0000313" key="1">
    <source>
        <dbReference type="EMBL" id="CAG8666130.1"/>
    </source>
</evidence>
<gene>
    <name evidence="1" type="ORF">ALEPTO_LOCUS10461</name>
</gene>
<proteinExistence type="predicted"/>
<name>A0A9N9E9X3_9GLOM</name>
<evidence type="ECO:0000313" key="2">
    <source>
        <dbReference type="Proteomes" id="UP000789508"/>
    </source>
</evidence>
<keyword evidence="2" id="KW-1185">Reference proteome</keyword>
<feature type="non-terminal residue" evidence="1">
    <location>
        <position position="1"/>
    </location>
</feature>
<sequence>HYNYQTKETTYFYRTNKKLIGQALKPVIKKKHYRLGTRSLSSQPILDLTRANPNHTYSLHPPSTKKVCRDFQEFLITHLLLLSKTATFVKTPLELEHVPKEDNKCNGDVYHHFQTKLILNFTFSSENVEAVKKF</sequence>
<dbReference type="AlphaFoldDB" id="A0A9N9E9X3"/>
<dbReference type="OrthoDB" id="2419771at2759"/>
<dbReference type="Proteomes" id="UP000789508">
    <property type="component" value="Unassembled WGS sequence"/>
</dbReference>
<protein>
    <submittedName>
        <fullName evidence="1">9051_t:CDS:1</fullName>
    </submittedName>
</protein>
<organism evidence="1 2">
    <name type="scientific">Ambispora leptoticha</name>
    <dbReference type="NCBI Taxonomy" id="144679"/>
    <lineage>
        <taxon>Eukaryota</taxon>
        <taxon>Fungi</taxon>
        <taxon>Fungi incertae sedis</taxon>
        <taxon>Mucoromycota</taxon>
        <taxon>Glomeromycotina</taxon>
        <taxon>Glomeromycetes</taxon>
        <taxon>Archaeosporales</taxon>
        <taxon>Ambisporaceae</taxon>
        <taxon>Ambispora</taxon>
    </lineage>
</organism>
<dbReference type="EMBL" id="CAJVPS010011662">
    <property type="protein sequence ID" value="CAG8666130.1"/>
    <property type="molecule type" value="Genomic_DNA"/>
</dbReference>
<comment type="caution">
    <text evidence="1">The sequence shown here is derived from an EMBL/GenBank/DDBJ whole genome shotgun (WGS) entry which is preliminary data.</text>
</comment>
<accession>A0A9N9E9X3</accession>
<reference evidence="1" key="1">
    <citation type="submission" date="2021-06" db="EMBL/GenBank/DDBJ databases">
        <authorList>
            <person name="Kallberg Y."/>
            <person name="Tangrot J."/>
            <person name="Rosling A."/>
        </authorList>
    </citation>
    <scope>NUCLEOTIDE SEQUENCE</scope>
    <source>
        <strain evidence="1">FL130A</strain>
    </source>
</reference>